<keyword evidence="1 3" id="KW-0378">Hydrolase</keyword>
<name>A0A161KCZ6_9CHLR</name>
<dbReference type="Gene3D" id="3.60.110.10">
    <property type="entry name" value="Carbon-nitrogen hydrolase"/>
    <property type="match status" value="1"/>
</dbReference>
<dbReference type="InterPro" id="IPR036526">
    <property type="entry name" value="C-N_Hydrolase_sf"/>
</dbReference>
<protein>
    <submittedName>
        <fullName evidence="3">Hydrolase</fullName>
    </submittedName>
</protein>
<dbReference type="PANTHER" id="PTHR43674:SF2">
    <property type="entry name" value="BETA-UREIDOPROPIONASE"/>
    <property type="match status" value="1"/>
</dbReference>
<dbReference type="SUPFAM" id="SSF56317">
    <property type="entry name" value="Carbon-nitrogen hydrolase"/>
    <property type="match status" value="1"/>
</dbReference>
<dbReference type="RefSeq" id="WP_095044968.1">
    <property type="nucleotide sequence ID" value="NZ_LN890656.1"/>
</dbReference>
<dbReference type="Proteomes" id="UP000215027">
    <property type="component" value="Chromosome II"/>
</dbReference>
<dbReference type="KEGG" id="pbf:CFX0092_B0039"/>
<proteinExistence type="predicted"/>
<evidence type="ECO:0000259" key="2">
    <source>
        <dbReference type="PROSITE" id="PS50263"/>
    </source>
</evidence>
<organism evidence="3 4">
    <name type="scientific">Candidatus Promineifilum breve</name>
    <dbReference type="NCBI Taxonomy" id="1806508"/>
    <lineage>
        <taxon>Bacteria</taxon>
        <taxon>Bacillati</taxon>
        <taxon>Chloroflexota</taxon>
        <taxon>Ardenticatenia</taxon>
        <taxon>Candidatus Promineifilales</taxon>
        <taxon>Candidatus Promineifilaceae</taxon>
        <taxon>Candidatus Promineifilum</taxon>
    </lineage>
</organism>
<dbReference type="InterPro" id="IPR050345">
    <property type="entry name" value="Aliph_Amidase/BUP"/>
</dbReference>
<sequence>MNITIGIAQIDPVLGDVAANLATHLAAAGQARAGGIDLLIFPELSLTGYRLGEMAYDVAIRATADDPTFAALLGASDQVDLVVSFVEVDARHRHTISAAYLSGGRLVHLHRKVYLPNYGQWAEGRVFTPGQTARAFDTRFGRMGLLICEDFWHASLPYLLWQDGADTLLLLSASVEHGQGDALTTADKVLAMNRAYALQFTTFVIHANRVGADDGGRYWGGSTIFGPDAALLCEGPRDLPALVVGGIDTAALGPARRALPLLRDERPALVARELRRILEKEEESTDFTDFTD</sequence>
<dbReference type="InterPro" id="IPR003010">
    <property type="entry name" value="C-N_Hydrolase"/>
</dbReference>
<dbReference type="AlphaFoldDB" id="A0A161KCZ6"/>
<evidence type="ECO:0000313" key="3">
    <source>
        <dbReference type="EMBL" id="CUS05573.1"/>
    </source>
</evidence>
<feature type="domain" description="CN hydrolase" evidence="2">
    <location>
        <begin position="3"/>
        <end position="249"/>
    </location>
</feature>
<evidence type="ECO:0000256" key="1">
    <source>
        <dbReference type="ARBA" id="ARBA00022801"/>
    </source>
</evidence>
<dbReference type="PROSITE" id="PS50263">
    <property type="entry name" value="CN_HYDROLASE"/>
    <property type="match status" value="1"/>
</dbReference>
<keyword evidence="4" id="KW-1185">Reference proteome</keyword>
<dbReference type="OrthoDB" id="9811121at2"/>
<evidence type="ECO:0000313" key="4">
    <source>
        <dbReference type="Proteomes" id="UP000215027"/>
    </source>
</evidence>
<dbReference type="EMBL" id="LN890656">
    <property type="protein sequence ID" value="CUS05573.1"/>
    <property type="molecule type" value="Genomic_DNA"/>
</dbReference>
<gene>
    <name evidence="3" type="ORF">CFX0092_B0039</name>
</gene>
<dbReference type="Pfam" id="PF00795">
    <property type="entry name" value="CN_hydrolase"/>
    <property type="match status" value="1"/>
</dbReference>
<reference evidence="3" key="1">
    <citation type="submission" date="2016-01" db="EMBL/GenBank/DDBJ databases">
        <authorList>
            <person name="Mcilroy J.S."/>
            <person name="Karst M S."/>
            <person name="Albertsen M."/>
        </authorList>
    </citation>
    <scope>NUCLEOTIDE SEQUENCE</scope>
    <source>
        <strain evidence="3">Cfx-K</strain>
    </source>
</reference>
<dbReference type="GO" id="GO:0033388">
    <property type="term" value="P:putrescine biosynthetic process from arginine"/>
    <property type="evidence" value="ECO:0007669"/>
    <property type="project" value="TreeGrafter"/>
</dbReference>
<dbReference type="GO" id="GO:0050126">
    <property type="term" value="F:N-carbamoylputrescine amidase activity"/>
    <property type="evidence" value="ECO:0007669"/>
    <property type="project" value="TreeGrafter"/>
</dbReference>
<accession>A0A161KCZ6</accession>
<dbReference type="PANTHER" id="PTHR43674">
    <property type="entry name" value="NITRILASE C965.09-RELATED"/>
    <property type="match status" value="1"/>
</dbReference>